<dbReference type="SUPFAM" id="SSF110455">
    <property type="entry name" value="Toprim domain"/>
    <property type="match status" value="1"/>
</dbReference>
<evidence type="ECO:0000313" key="3">
    <source>
        <dbReference type="Proteomes" id="UP000632659"/>
    </source>
</evidence>
<dbReference type="InterPro" id="IPR006171">
    <property type="entry name" value="TOPRIM_dom"/>
</dbReference>
<sequence>MEKLKIRQVILVEGKYDKIKLESFIDGMILTTDGFRIFKDKEKRELIRTLAKKQGLIVMTDSDVAGFRIRNLVRSVVKDAPVIHVYIPQIHGKEKRKSAPSKEGTLGVEGLCIELLQKLLEEQGVTSQKAPPAGRQITRADFLEDGLIGGENSSEKRARLLKRLGLPHYLSTNALLQVINRLITYEEYQKLRGELDLPAQEQ</sequence>
<dbReference type="Pfam" id="PF01751">
    <property type="entry name" value="Toprim"/>
    <property type="match status" value="1"/>
</dbReference>
<dbReference type="PANTHER" id="PTHR39156:SF2">
    <property type="entry name" value="DNA PRIMASE (BACTERIAL TYPE) AND SMALL PRIMASE-LIKE PROTEINS"/>
    <property type="match status" value="1"/>
</dbReference>
<dbReference type="Proteomes" id="UP000632659">
    <property type="component" value="Unassembled WGS sequence"/>
</dbReference>
<proteinExistence type="predicted"/>
<gene>
    <name evidence="2" type="ORF">H8702_07405</name>
</gene>
<organism evidence="2 3">
    <name type="scientific">Massiliimalia timonensis</name>
    <dbReference type="NCBI Taxonomy" id="1987501"/>
    <lineage>
        <taxon>Bacteria</taxon>
        <taxon>Bacillati</taxon>
        <taxon>Bacillota</taxon>
        <taxon>Clostridia</taxon>
        <taxon>Eubacteriales</taxon>
        <taxon>Oscillospiraceae</taxon>
        <taxon>Massiliimalia</taxon>
    </lineage>
</organism>
<evidence type="ECO:0000259" key="1">
    <source>
        <dbReference type="PROSITE" id="PS50880"/>
    </source>
</evidence>
<dbReference type="SMART" id="SM00493">
    <property type="entry name" value="TOPRIM"/>
    <property type="match status" value="1"/>
</dbReference>
<name>A0A8J6P7P0_9FIRM</name>
<protein>
    <submittedName>
        <fullName evidence="2">DUF4093 domain-containing protein</fullName>
    </submittedName>
</protein>
<dbReference type="InterPro" id="IPR025156">
    <property type="entry name" value="RNase_M5_C"/>
</dbReference>
<keyword evidence="3" id="KW-1185">Reference proteome</keyword>
<dbReference type="Pfam" id="PF13331">
    <property type="entry name" value="DUF4093"/>
    <property type="match status" value="1"/>
</dbReference>
<dbReference type="OrthoDB" id="9791329at2"/>
<comment type="caution">
    <text evidence="2">The sequence shown here is derived from an EMBL/GenBank/DDBJ whole genome shotgun (WGS) entry which is preliminary data.</text>
</comment>
<feature type="domain" description="Toprim" evidence="1">
    <location>
        <begin position="7"/>
        <end position="92"/>
    </location>
</feature>
<dbReference type="PANTHER" id="PTHR39156">
    <property type="entry name" value="RIBONUCLEASE M5"/>
    <property type="match status" value="1"/>
</dbReference>
<accession>A0A8J6P7P0</accession>
<dbReference type="GO" id="GO:0043822">
    <property type="term" value="F:ribonuclease M5 activity"/>
    <property type="evidence" value="ECO:0007669"/>
    <property type="project" value="TreeGrafter"/>
</dbReference>
<dbReference type="EMBL" id="JACRTL010000003">
    <property type="protein sequence ID" value="MBC8610949.1"/>
    <property type="molecule type" value="Genomic_DNA"/>
</dbReference>
<dbReference type="Gene3D" id="3.40.1360.10">
    <property type="match status" value="1"/>
</dbReference>
<dbReference type="PROSITE" id="PS50880">
    <property type="entry name" value="TOPRIM"/>
    <property type="match status" value="1"/>
</dbReference>
<dbReference type="RefSeq" id="WP_093989111.1">
    <property type="nucleotide sequence ID" value="NZ_FYDD01000004.1"/>
</dbReference>
<reference evidence="2" key="1">
    <citation type="submission" date="2020-08" db="EMBL/GenBank/DDBJ databases">
        <title>Genome public.</title>
        <authorList>
            <person name="Liu C."/>
            <person name="Sun Q."/>
        </authorList>
    </citation>
    <scope>NUCLEOTIDE SEQUENCE</scope>
    <source>
        <strain evidence="2">NSJ-15</strain>
    </source>
</reference>
<dbReference type="GO" id="GO:0006364">
    <property type="term" value="P:rRNA processing"/>
    <property type="evidence" value="ECO:0007669"/>
    <property type="project" value="TreeGrafter"/>
</dbReference>
<dbReference type="AlphaFoldDB" id="A0A8J6P7P0"/>
<evidence type="ECO:0000313" key="2">
    <source>
        <dbReference type="EMBL" id="MBC8610949.1"/>
    </source>
</evidence>